<dbReference type="RefSeq" id="WP_061912857.1">
    <property type="nucleotide sequence ID" value="NZ_DF967971.1"/>
</dbReference>
<reference evidence="2 3" key="1">
    <citation type="submission" date="2015-07" db="EMBL/GenBank/DDBJ databases">
        <title>Draft genome of Bellilinea caldifistulae DSM 17877.</title>
        <authorList>
            <person name="Hemp J."/>
            <person name="Ward L.M."/>
            <person name="Pace L.A."/>
            <person name="Fischer W.W."/>
        </authorList>
    </citation>
    <scope>NUCLEOTIDE SEQUENCE [LARGE SCALE GENOMIC DNA]</scope>
    <source>
        <strain evidence="2 3">GOMI-1</strain>
    </source>
</reference>
<evidence type="ECO:0000256" key="1">
    <source>
        <dbReference type="SAM" id="Phobius"/>
    </source>
</evidence>
<keyword evidence="1" id="KW-0812">Transmembrane</keyword>
<feature type="transmembrane region" description="Helical" evidence="1">
    <location>
        <begin position="6"/>
        <end position="33"/>
    </location>
</feature>
<organism evidence="2 3">
    <name type="scientific">Bellilinea caldifistulae</name>
    <dbReference type="NCBI Taxonomy" id="360411"/>
    <lineage>
        <taxon>Bacteria</taxon>
        <taxon>Bacillati</taxon>
        <taxon>Chloroflexota</taxon>
        <taxon>Anaerolineae</taxon>
        <taxon>Anaerolineales</taxon>
        <taxon>Anaerolineaceae</taxon>
        <taxon>Bellilinea</taxon>
    </lineage>
</organism>
<keyword evidence="1" id="KW-0472">Membrane</keyword>
<feature type="transmembrane region" description="Helical" evidence="1">
    <location>
        <begin position="45"/>
        <end position="66"/>
    </location>
</feature>
<dbReference type="EMBL" id="LGHJ01000011">
    <property type="protein sequence ID" value="KPL76782.1"/>
    <property type="molecule type" value="Genomic_DNA"/>
</dbReference>
<gene>
    <name evidence="2" type="ORF">AC812_05685</name>
</gene>
<keyword evidence="3" id="KW-1185">Reference proteome</keyword>
<name>A0A0P6XNF0_9CHLR</name>
<keyword evidence="1" id="KW-1133">Transmembrane helix</keyword>
<accession>A0A0P6XNF0</accession>
<evidence type="ECO:0008006" key="4">
    <source>
        <dbReference type="Google" id="ProtNLM"/>
    </source>
</evidence>
<dbReference type="Proteomes" id="UP000050514">
    <property type="component" value="Unassembled WGS sequence"/>
</dbReference>
<sequence>MEQTGLQMVFLLVQMVSLLAVLGWIILIIYYLANQKRFNLSATEKALWTLIVLAIPLLGGLAFVVIKPYQKD</sequence>
<dbReference type="AlphaFoldDB" id="A0A0P6XNF0"/>
<protein>
    <recommendedName>
        <fullName evidence="4">Cardiolipin synthase N-terminal domain-containing protein</fullName>
    </recommendedName>
</protein>
<comment type="caution">
    <text evidence="2">The sequence shown here is derived from an EMBL/GenBank/DDBJ whole genome shotgun (WGS) entry which is preliminary data.</text>
</comment>
<evidence type="ECO:0000313" key="2">
    <source>
        <dbReference type="EMBL" id="KPL76782.1"/>
    </source>
</evidence>
<proteinExistence type="predicted"/>
<evidence type="ECO:0000313" key="3">
    <source>
        <dbReference type="Proteomes" id="UP000050514"/>
    </source>
</evidence>
<dbReference type="STRING" id="360411.AC812_05685"/>